<dbReference type="GO" id="GO:0016020">
    <property type="term" value="C:membrane"/>
    <property type="evidence" value="ECO:0007669"/>
    <property type="project" value="UniProtKB-SubCell"/>
</dbReference>
<dbReference type="InterPro" id="IPR036259">
    <property type="entry name" value="MFS_trans_sf"/>
</dbReference>
<evidence type="ECO:0000256" key="1">
    <source>
        <dbReference type="ARBA" id="ARBA00004141"/>
    </source>
</evidence>
<feature type="region of interest" description="Disordered" evidence="7">
    <location>
        <begin position="1"/>
        <end position="20"/>
    </location>
</feature>
<dbReference type="EMBL" id="JFFI01002384">
    <property type="protein sequence ID" value="KXH35611.1"/>
    <property type="molecule type" value="Genomic_DNA"/>
</dbReference>
<feature type="transmembrane region" description="Helical" evidence="8">
    <location>
        <begin position="270"/>
        <end position="295"/>
    </location>
</feature>
<dbReference type="OrthoDB" id="2962993at2759"/>
<dbReference type="FunFam" id="1.20.1250.20:FF:000034">
    <property type="entry name" value="MFS general substrate transporter"/>
    <property type="match status" value="1"/>
</dbReference>
<dbReference type="Proteomes" id="UP000070121">
    <property type="component" value="Unassembled WGS sequence"/>
</dbReference>
<accession>A0A135SI90</accession>
<dbReference type="Pfam" id="PF07690">
    <property type="entry name" value="MFS_1"/>
    <property type="match status" value="1"/>
</dbReference>
<keyword evidence="6" id="KW-0175">Coiled coil</keyword>
<evidence type="ECO:0000256" key="5">
    <source>
        <dbReference type="ARBA" id="ARBA00023136"/>
    </source>
</evidence>
<reference evidence="9 10" key="1">
    <citation type="submission" date="2014-02" db="EMBL/GenBank/DDBJ databases">
        <title>The genome sequence of Colletotrichum salicis CBS 607.94.</title>
        <authorList>
            <person name="Baroncelli R."/>
            <person name="Thon M.R."/>
        </authorList>
    </citation>
    <scope>NUCLEOTIDE SEQUENCE [LARGE SCALE GENOMIC DNA]</scope>
    <source>
        <strain evidence="9 10">CBS 607.94</strain>
    </source>
</reference>
<dbReference type="PANTHER" id="PTHR43791:SF57">
    <property type="entry name" value="MAJOR FACILITATOR SUPERFAMILY (MFS) PROFILE DOMAIN-CONTAINING PROTEIN"/>
    <property type="match status" value="1"/>
</dbReference>
<keyword evidence="2" id="KW-0813">Transport</keyword>
<dbReference type="GO" id="GO:0022857">
    <property type="term" value="F:transmembrane transporter activity"/>
    <property type="evidence" value="ECO:0007669"/>
    <property type="project" value="InterPro"/>
</dbReference>
<dbReference type="FunFam" id="1.20.1250.20:FF:000013">
    <property type="entry name" value="MFS general substrate transporter"/>
    <property type="match status" value="1"/>
</dbReference>
<name>A0A135SI90_9PEZI</name>
<feature type="transmembrane region" description="Helical" evidence="8">
    <location>
        <begin position="168"/>
        <end position="189"/>
    </location>
</feature>
<dbReference type="SUPFAM" id="SSF103473">
    <property type="entry name" value="MFS general substrate transporter"/>
    <property type="match status" value="1"/>
</dbReference>
<dbReference type="InterPro" id="IPR011701">
    <property type="entry name" value="MFS"/>
</dbReference>
<keyword evidence="4 8" id="KW-1133">Transmembrane helix</keyword>
<keyword evidence="5 8" id="KW-0472">Membrane</keyword>
<feature type="coiled-coil region" evidence="6">
    <location>
        <begin position="437"/>
        <end position="464"/>
    </location>
</feature>
<dbReference type="Gene3D" id="1.20.1250.20">
    <property type="entry name" value="MFS general substrate transporter like domains"/>
    <property type="match status" value="1"/>
</dbReference>
<comment type="caution">
    <text evidence="9">The sequence shown here is derived from an EMBL/GenBank/DDBJ whole genome shotgun (WGS) entry which is preliminary data.</text>
</comment>
<keyword evidence="10" id="KW-1185">Reference proteome</keyword>
<evidence type="ECO:0000256" key="3">
    <source>
        <dbReference type="ARBA" id="ARBA00022692"/>
    </source>
</evidence>
<evidence type="ECO:0000313" key="9">
    <source>
        <dbReference type="EMBL" id="KXH35611.1"/>
    </source>
</evidence>
<evidence type="ECO:0000256" key="4">
    <source>
        <dbReference type="ARBA" id="ARBA00022989"/>
    </source>
</evidence>
<feature type="transmembrane region" description="Helical" evidence="8">
    <location>
        <begin position="347"/>
        <end position="369"/>
    </location>
</feature>
<protein>
    <submittedName>
        <fullName evidence="9">High-affinity nicotinic acid transporter</fullName>
    </submittedName>
</protein>
<keyword evidence="3 8" id="KW-0812">Transmembrane</keyword>
<evidence type="ECO:0000256" key="2">
    <source>
        <dbReference type="ARBA" id="ARBA00022448"/>
    </source>
</evidence>
<feature type="transmembrane region" description="Helical" evidence="8">
    <location>
        <begin position="381"/>
        <end position="403"/>
    </location>
</feature>
<feature type="transmembrane region" description="Helical" evidence="8">
    <location>
        <begin position="138"/>
        <end position="156"/>
    </location>
</feature>
<proteinExistence type="predicted"/>
<organism evidence="9 10">
    <name type="scientific">Colletotrichum salicis</name>
    <dbReference type="NCBI Taxonomy" id="1209931"/>
    <lineage>
        <taxon>Eukaryota</taxon>
        <taxon>Fungi</taxon>
        <taxon>Dikarya</taxon>
        <taxon>Ascomycota</taxon>
        <taxon>Pezizomycotina</taxon>
        <taxon>Sordariomycetes</taxon>
        <taxon>Hypocreomycetidae</taxon>
        <taxon>Glomerellales</taxon>
        <taxon>Glomerellaceae</taxon>
        <taxon>Colletotrichum</taxon>
        <taxon>Colletotrichum acutatum species complex</taxon>
    </lineage>
</organism>
<evidence type="ECO:0000256" key="6">
    <source>
        <dbReference type="SAM" id="Coils"/>
    </source>
</evidence>
<gene>
    <name evidence="9" type="ORF">CSAL01_02834</name>
</gene>
<dbReference type="PANTHER" id="PTHR43791">
    <property type="entry name" value="PERMEASE-RELATED"/>
    <property type="match status" value="1"/>
</dbReference>
<feature type="transmembrane region" description="Helical" evidence="8">
    <location>
        <begin position="307"/>
        <end position="327"/>
    </location>
</feature>
<evidence type="ECO:0000256" key="8">
    <source>
        <dbReference type="SAM" id="Phobius"/>
    </source>
</evidence>
<evidence type="ECO:0000313" key="10">
    <source>
        <dbReference type="Proteomes" id="UP000070121"/>
    </source>
</evidence>
<feature type="transmembrane region" description="Helical" evidence="8">
    <location>
        <begin position="38"/>
        <end position="55"/>
    </location>
</feature>
<evidence type="ECO:0000256" key="7">
    <source>
        <dbReference type="SAM" id="MobiDB-lite"/>
    </source>
</evidence>
<feature type="transmembrane region" description="Helical" evidence="8">
    <location>
        <begin position="201"/>
        <end position="223"/>
    </location>
</feature>
<dbReference type="AlphaFoldDB" id="A0A135SI90"/>
<feature type="transmembrane region" description="Helical" evidence="8">
    <location>
        <begin position="107"/>
        <end position="126"/>
    </location>
</feature>
<sequence>MESDSAQTSEKHAQTESIEVGESQPFDHHATKKLLRRLDWHIIPFMSLIYLLCFLDRTNIGNARLDHLEQDLKLKGLQYNDCLAILFPFYIAAEIPSNMMMKRLRPSIWLTFIMVCWSASMIGQGFVKDYSGLMATRVFLGIFEGGLFPGVNYYITQWYCRNECGFRMALFFSAATLAGAFGGILARGIAEMHGVGGLSAWAWIFILEGILSILVSFTAYWAIYDYPATAQFLSEKERSEVQRRLQVDSGHLSNEFNIKYVWQAIKDWKIYIHMLICMAGFCPIYSIALFLPTIIKNMGYTSNNAQLMSVPPYCFACIFTIAASWYADRLVGILGFGLLVGTSKSSAQYAGTIFAAIGIYPQIPLGLAWNSSNIGGSLKRGTGIAMQVMGGNCGGIIASYVYLSRDGPRYTTGHSILIGFVSMAFFLTLFMTTWCRRENARRDLVASEAGLQELTAEQKELEAELADNVPWFRYTI</sequence>
<feature type="transmembrane region" description="Helical" evidence="8">
    <location>
        <begin position="415"/>
        <end position="435"/>
    </location>
</feature>
<comment type="subcellular location">
    <subcellularLocation>
        <location evidence="1">Membrane</location>
        <topology evidence="1">Multi-pass membrane protein</topology>
    </subcellularLocation>
</comment>